<keyword evidence="2 6" id="KW-0698">rRNA processing</keyword>
<keyword evidence="5 6" id="KW-0949">S-adenosyl-L-methionine</keyword>
<dbReference type="GO" id="GO:0070043">
    <property type="term" value="F:rRNA (guanine-N7-)-methyltransferase activity"/>
    <property type="evidence" value="ECO:0007669"/>
    <property type="project" value="UniProtKB-UniRule"/>
</dbReference>
<evidence type="ECO:0000256" key="4">
    <source>
        <dbReference type="ARBA" id="ARBA00022679"/>
    </source>
</evidence>
<evidence type="ECO:0000256" key="5">
    <source>
        <dbReference type="ARBA" id="ARBA00022691"/>
    </source>
</evidence>
<comment type="catalytic activity">
    <reaction evidence="6">
        <text>guanosine(527) in 16S rRNA + S-adenosyl-L-methionine = N(7)-methylguanosine(527) in 16S rRNA + S-adenosyl-L-homocysteine</text>
        <dbReference type="Rhea" id="RHEA:42732"/>
        <dbReference type="Rhea" id="RHEA-COMP:10209"/>
        <dbReference type="Rhea" id="RHEA-COMP:10210"/>
        <dbReference type="ChEBI" id="CHEBI:57856"/>
        <dbReference type="ChEBI" id="CHEBI:59789"/>
        <dbReference type="ChEBI" id="CHEBI:74269"/>
        <dbReference type="ChEBI" id="CHEBI:74480"/>
        <dbReference type="EC" id="2.1.1.170"/>
    </reaction>
</comment>
<feature type="binding site" evidence="6">
    <location>
        <begin position="127"/>
        <end position="128"/>
    </location>
    <ligand>
        <name>S-adenosyl-L-methionine</name>
        <dbReference type="ChEBI" id="CHEBI:59789"/>
    </ligand>
</feature>
<evidence type="ECO:0000256" key="6">
    <source>
        <dbReference type="HAMAP-Rule" id="MF_00074"/>
    </source>
</evidence>
<dbReference type="EMBL" id="JAABNR010000003">
    <property type="protein sequence ID" value="NBZ86790.1"/>
    <property type="molecule type" value="Genomic_DNA"/>
</dbReference>
<name>A0AAE4YBU2_9RHOB</name>
<evidence type="ECO:0000313" key="7">
    <source>
        <dbReference type="EMBL" id="NBZ86790.1"/>
    </source>
</evidence>
<dbReference type="AlphaFoldDB" id="A0AAE4YBU2"/>
<dbReference type="InterPro" id="IPR029063">
    <property type="entry name" value="SAM-dependent_MTases_sf"/>
</dbReference>
<reference evidence="7" key="1">
    <citation type="submission" date="2020-01" db="EMBL/GenBank/DDBJ databases">
        <authorList>
            <person name="Chen W.-M."/>
        </authorList>
    </citation>
    <scope>NUCLEOTIDE SEQUENCE</scope>
    <source>
        <strain evidence="7">CYK-10</strain>
    </source>
</reference>
<gene>
    <name evidence="6 7" type="primary">rsmG</name>
    <name evidence="7" type="ORF">GV832_04290</name>
</gene>
<dbReference type="PANTHER" id="PTHR31760">
    <property type="entry name" value="S-ADENOSYL-L-METHIONINE-DEPENDENT METHYLTRANSFERASES SUPERFAMILY PROTEIN"/>
    <property type="match status" value="1"/>
</dbReference>
<dbReference type="HAMAP" id="MF_00074">
    <property type="entry name" value="16SrRNA_methyltr_G"/>
    <property type="match status" value="1"/>
</dbReference>
<dbReference type="PANTHER" id="PTHR31760:SF0">
    <property type="entry name" value="S-ADENOSYL-L-METHIONINE-DEPENDENT METHYLTRANSFERASES SUPERFAMILY PROTEIN"/>
    <property type="match status" value="1"/>
</dbReference>
<dbReference type="Pfam" id="PF02527">
    <property type="entry name" value="GidB"/>
    <property type="match status" value="1"/>
</dbReference>
<dbReference type="SUPFAM" id="SSF53335">
    <property type="entry name" value="S-adenosyl-L-methionine-dependent methyltransferases"/>
    <property type="match status" value="1"/>
</dbReference>
<dbReference type="NCBIfam" id="TIGR00138">
    <property type="entry name" value="rsmG_gidB"/>
    <property type="match status" value="1"/>
</dbReference>
<comment type="caution">
    <text evidence="6">Lacks conserved residue(s) required for the propagation of feature annotation.</text>
</comment>
<keyword evidence="3 6" id="KW-0489">Methyltransferase</keyword>
<feature type="binding site" evidence="6">
    <location>
        <position position="78"/>
    </location>
    <ligand>
        <name>S-adenosyl-L-methionine</name>
        <dbReference type="ChEBI" id="CHEBI:59789"/>
    </ligand>
</feature>
<proteinExistence type="inferred from homology"/>
<comment type="caution">
    <text evidence="7">The sequence shown here is derived from an EMBL/GenBank/DDBJ whole genome shotgun (WGS) entry which is preliminary data.</text>
</comment>
<comment type="subcellular location">
    <subcellularLocation>
        <location evidence="6">Cytoplasm</location>
    </subcellularLocation>
</comment>
<evidence type="ECO:0000313" key="8">
    <source>
        <dbReference type="Proteomes" id="UP001193501"/>
    </source>
</evidence>
<dbReference type="PIRSF" id="PIRSF003078">
    <property type="entry name" value="GidB"/>
    <property type="match status" value="1"/>
</dbReference>
<evidence type="ECO:0000256" key="3">
    <source>
        <dbReference type="ARBA" id="ARBA00022603"/>
    </source>
</evidence>
<keyword evidence="4 6" id="KW-0808">Transferase</keyword>
<comment type="function">
    <text evidence="6">Specifically methylates the N7 position of guanine in position 527 of 16S rRNA.</text>
</comment>
<dbReference type="RefSeq" id="WP_168773603.1">
    <property type="nucleotide sequence ID" value="NZ_JAABNR010000003.1"/>
</dbReference>
<keyword evidence="8" id="KW-1185">Reference proteome</keyword>
<sequence length="208" mass="23316">MVEGNLERNPAWLNVSRETIERLEIFESLVRQWTQRINLVSPATVQEMWNRHILDSAQLYRLARPGSKWVDLGSGGGFPGIILAIIAQERDPGRTLHLVESDQRKAAFLRKAAIELQCPVEIHTQRAEVLTPMSADCVSARALAPLVDLLPLVSRHLIAGGRAVLPKGIRATEEIEKARAVWTFDLTIEQSQTDPQAKVLLIENLRHV</sequence>
<dbReference type="GO" id="GO:0005829">
    <property type="term" value="C:cytosol"/>
    <property type="evidence" value="ECO:0007669"/>
    <property type="project" value="TreeGrafter"/>
</dbReference>
<feature type="binding site" evidence="6">
    <location>
        <position position="141"/>
    </location>
    <ligand>
        <name>S-adenosyl-L-methionine</name>
        <dbReference type="ChEBI" id="CHEBI:59789"/>
    </ligand>
</feature>
<accession>A0AAE4YBU2</accession>
<evidence type="ECO:0000256" key="1">
    <source>
        <dbReference type="ARBA" id="ARBA00022490"/>
    </source>
</evidence>
<dbReference type="Proteomes" id="UP001193501">
    <property type="component" value="Unassembled WGS sequence"/>
</dbReference>
<dbReference type="EC" id="2.1.1.170" evidence="6"/>
<evidence type="ECO:0000256" key="2">
    <source>
        <dbReference type="ARBA" id="ARBA00022552"/>
    </source>
</evidence>
<dbReference type="InterPro" id="IPR003682">
    <property type="entry name" value="rRNA_ssu_MeTfrase_G"/>
</dbReference>
<organism evidence="7 8">
    <name type="scientific">Stagnihabitans tardus</name>
    <dbReference type="NCBI Taxonomy" id="2699202"/>
    <lineage>
        <taxon>Bacteria</taxon>
        <taxon>Pseudomonadati</taxon>
        <taxon>Pseudomonadota</taxon>
        <taxon>Alphaproteobacteria</taxon>
        <taxon>Rhodobacterales</taxon>
        <taxon>Paracoccaceae</taxon>
        <taxon>Stagnihabitans</taxon>
    </lineage>
</organism>
<feature type="binding site" evidence="6">
    <location>
        <position position="73"/>
    </location>
    <ligand>
        <name>S-adenosyl-L-methionine</name>
        <dbReference type="ChEBI" id="CHEBI:59789"/>
    </ligand>
</feature>
<keyword evidence="1 6" id="KW-0963">Cytoplasm</keyword>
<protein>
    <recommendedName>
        <fullName evidence="6">Ribosomal RNA small subunit methyltransferase G</fullName>
        <ecNumber evidence="6">2.1.1.170</ecNumber>
    </recommendedName>
    <alternativeName>
        <fullName evidence="6">16S rRNA 7-methylguanosine methyltransferase</fullName>
        <shortName evidence="6">16S rRNA m7G methyltransferase</shortName>
    </alternativeName>
</protein>
<comment type="similarity">
    <text evidence="6">Belongs to the methyltransferase superfamily. RNA methyltransferase RsmG family.</text>
</comment>
<dbReference type="Gene3D" id="3.40.50.150">
    <property type="entry name" value="Vaccinia Virus protein VP39"/>
    <property type="match status" value="1"/>
</dbReference>